<sequence>MKFFYPLSLFICLCFGSYAQEIPRSTQYIFNNILLNPALAGIDNYTDLKIGLRKQWSGLEGAPSTQYLSISTAIGEDFVRSNVNSFAGNGENPMSRSFVNNYTAAEPHHGIGLVAMTDKAGLVRQTNVNVTYAYHLGLTNEINLSLGLSGGFKSISVDVRGIIADESGDPLFSADYNNKIRPDIGAGLWLYSPRFFAGVSAKQLIGNKNSVVNNQVKSSPYQSATFYGTAGYKIFLDEDIAMIPSALISYWANAPATFDANLKFAYKDKFWVGTSFRNNDSFSLLAGFNIASLVNLSYSYDVNTSGLRSVNNGTHEIVLGILLNNRYQVACPSRQF</sequence>
<name>A0A0C1DMR6_9SPHI</name>
<evidence type="ECO:0000256" key="1">
    <source>
        <dbReference type="SAM" id="SignalP"/>
    </source>
</evidence>
<evidence type="ECO:0000313" key="3">
    <source>
        <dbReference type="Proteomes" id="UP000031246"/>
    </source>
</evidence>
<reference evidence="2 3" key="1">
    <citation type="submission" date="2014-10" db="EMBL/GenBank/DDBJ databases">
        <title>Pedobacter Kyungheensis.</title>
        <authorList>
            <person name="Anderson B.M."/>
            <person name="Newman J.D."/>
        </authorList>
    </citation>
    <scope>NUCLEOTIDE SEQUENCE [LARGE SCALE GENOMIC DNA]</scope>
    <source>
        <strain evidence="2 3">KACC 16221</strain>
    </source>
</reference>
<protein>
    <recommendedName>
        <fullName evidence="4">Type IX secretion system membrane protein PorP/SprF</fullName>
    </recommendedName>
</protein>
<keyword evidence="3" id="KW-1185">Reference proteome</keyword>
<dbReference type="Proteomes" id="UP000031246">
    <property type="component" value="Unassembled WGS sequence"/>
</dbReference>
<dbReference type="OrthoDB" id="1493187at2"/>
<keyword evidence="1" id="KW-0732">Signal</keyword>
<accession>A0A0C1DMR6</accession>
<dbReference type="RefSeq" id="WP_039472696.1">
    <property type="nucleotide sequence ID" value="NZ_JSYN01000005.1"/>
</dbReference>
<dbReference type="AlphaFoldDB" id="A0A0C1DMR6"/>
<evidence type="ECO:0000313" key="2">
    <source>
        <dbReference type="EMBL" id="KIA95325.1"/>
    </source>
</evidence>
<dbReference type="EMBL" id="JSYN01000005">
    <property type="protein sequence ID" value="KIA95325.1"/>
    <property type="molecule type" value="Genomic_DNA"/>
</dbReference>
<organism evidence="2 3">
    <name type="scientific">Pedobacter kyungheensis</name>
    <dbReference type="NCBI Taxonomy" id="1069985"/>
    <lineage>
        <taxon>Bacteria</taxon>
        <taxon>Pseudomonadati</taxon>
        <taxon>Bacteroidota</taxon>
        <taxon>Sphingobacteriia</taxon>
        <taxon>Sphingobacteriales</taxon>
        <taxon>Sphingobacteriaceae</taxon>
        <taxon>Pedobacter</taxon>
    </lineage>
</organism>
<feature type="chain" id="PRO_5002130976" description="Type IX secretion system membrane protein PorP/SprF" evidence="1">
    <location>
        <begin position="20"/>
        <end position="336"/>
    </location>
</feature>
<comment type="caution">
    <text evidence="2">The sequence shown here is derived from an EMBL/GenBank/DDBJ whole genome shotgun (WGS) entry which is preliminary data.</text>
</comment>
<feature type="signal peptide" evidence="1">
    <location>
        <begin position="1"/>
        <end position="19"/>
    </location>
</feature>
<dbReference type="NCBIfam" id="TIGR03519">
    <property type="entry name" value="T9SS_PorP_fam"/>
    <property type="match status" value="1"/>
</dbReference>
<proteinExistence type="predicted"/>
<dbReference type="InterPro" id="IPR019861">
    <property type="entry name" value="PorP/SprF_Bacteroidetes"/>
</dbReference>
<gene>
    <name evidence="2" type="ORF">OC25_05580</name>
</gene>
<dbReference type="Pfam" id="PF11751">
    <property type="entry name" value="PorP_SprF"/>
    <property type="match status" value="1"/>
</dbReference>
<evidence type="ECO:0008006" key="4">
    <source>
        <dbReference type="Google" id="ProtNLM"/>
    </source>
</evidence>